<keyword evidence="11" id="KW-1185">Reference proteome</keyword>
<evidence type="ECO:0000256" key="2">
    <source>
        <dbReference type="ARBA" id="ARBA00007613"/>
    </source>
</evidence>
<dbReference type="RefSeq" id="WP_091006529.1">
    <property type="nucleotide sequence ID" value="NZ_CP041743.1"/>
</dbReference>
<dbReference type="STRING" id="420953.SAMN05192543_101241"/>
<dbReference type="EMBL" id="FOQU01000001">
    <property type="protein sequence ID" value="SFH84655.1"/>
    <property type="molecule type" value="Genomic_DNA"/>
</dbReference>
<evidence type="ECO:0000256" key="3">
    <source>
        <dbReference type="ARBA" id="ARBA00022452"/>
    </source>
</evidence>
<comment type="similarity">
    <text evidence="2 9">Belongs to the outer membrane factor (OMF) (TC 1.B.17) family.</text>
</comment>
<keyword evidence="3 9" id="KW-1134">Transmembrane beta strand</keyword>
<dbReference type="OrthoDB" id="9770517at2"/>
<proteinExistence type="inferred from homology"/>
<dbReference type="GO" id="GO:0015562">
    <property type="term" value="F:efflux transmembrane transporter activity"/>
    <property type="evidence" value="ECO:0007669"/>
    <property type="project" value="InterPro"/>
</dbReference>
<keyword evidence="7 9" id="KW-0564">Palmitate</keyword>
<keyword evidence="6 9" id="KW-0472">Membrane</keyword>
<evidence type="ECO:0000256" key="5">
    <source>
        <dbReference type="ARBA" id="ARBA00022729"/>
    </source>
</evidence>
<dbReference type="Gene3D" id="1.20.1600.10">
    <property type="entry name" value="Outer membrane efflux proteins (OEP)"/>
    <property type="match status" value="1"/>
</dbReference>
<dbReference type="GO" id="GO:0005886">
    <property type="term" value="C:plasma membrane"/>
    <property type="evidence" value="ECO:0007669"/>
    <property type="project" value="UniProtKB-SubCell"/>
</dbReference>
<keyword evidence="8 9" id="KW-0449">Lipoprotein</keyword>
<organism evidence="10 11">
    <name type="scientific">Paraburkholderia megapolitana</name>
    <dbReference type="NCBI Taxonomy" id="420953"/>
    <lineage>
        <taxon>Bacteria</taxon>
        <taxon>Pseudomonadati</taxon>
        <taxon>Pseudomonadota</taxon>
        <taxon>Betaproteobacteria</taxon>
        <taxon>Burkholderiales</taxon>
        <taxon>Burkholderiaceae</taxon>
        <taxon>Paraburkholderia</taxon>
    </lineage>
</organism>
<comment type="subcellular location">
    <subcellularLocation>
        <location evidence="9">Cell membrane</location>
        <topology evidence="9">Lipid-anchor</topology>
    </subcellularLocation>
    <subcellularLocation>
        <location evidence="1">Membrane</location>
    </subcellularLocation>
</comment>
<evidence type="ECO:0000256" key="8">
    <source>
        <dbReference type="ARBA" id="ARBA00023288"/>
    </source>
</evidence>
<dbReference type="PROSITE" id="PS51257">
    <property type="entry name" value="PROKAR_LIPOPROTEIN"/>
    <property type="match status" value="1"/>
</dbReference>
<accession>A0A1I3DD39</accession>
<dbReference type="Proteomes" id="UP000199548">
    <property type="component" value="Unassembled WGS sequence"/>
</dbReference>
<sequence length="502" mass="53544">MKLRAPNLPVACTALASIVLALMLTACVDDGTARHAVTMRAPAADALAKTLGTVTPAAQAWPSADWIAALGDPQLVALVNETVANSPDIDVANSRVASAQAQLETFGSTSGLSATATASALKARLPKVDGATNVDIAGNSVPINLFTDPWVSPASVTGVAHYDLDLWGRNRAATRSLVSARDASRVDAQQARLSLVTSVVTLYGQLDADYALRDLVAQKQQDEQRRDTIMQTRMNRGLDTGYDAQDAHIRLIKLGLQLQQAEDTITQTRLQIGILTGNGPERGLALARPKLATSSETVLPLPANLPLQLLGRRPDIVAARLRVDSAEGRIDAARAQFYPNIDLLATAGLSTLNIGSLFSSSSALFAIGPAVSLPIFERPRLRAQLHGEQANADTMIALYNQALNTALGEVARSIATLRGADAQIAEQEQVVAARNRIVWISDERHKRGLLPEETLLSARISLADDQIQLVSLRAQRRDAKIALIRALGGGFDYDIKENHGNA</sequence>
<dbReference type="PANTHER" id="PTHR30203">
    <property type="entry name" value="OUTER MEMBRANE CATION EFFLUX PROTEIN"/>
    <property type="match status" value="1"/>
</dbReference>
<dbReference type="AlphaFoldDB" id="A0A1I3DD39"/>
<dbReference type="NCBIfam" id="TIGR01845">
    <property type="entry name" value="outer_NodT"/>
    <property type="match status" value="1"/>
</dbReference>
<evidence type="ECO:0000256" key="7">
    <source>
        <dbReference type="ARBA" id="ARBA00023139"/>
    </source>
</evidence>
<feature type="chain" id="PRO_5011332895" evidence="9">
    <location>
        <begin position="29"/>
        <end position="502"/>
    </location>
</feature>
<dbReference type="InterPro" id="IPR003423">
    <property type="entry name" value="OMP_efflux"/>
</dbReference>
<evidence type="ECO:0000256" key="4">
    <source>
        <dbReference type="ARBA" id="ARBA00022692"/>
    </source>
</evidence>
<evidence type="ECO:0000256" key="1">
    <source>
        <dbReference type="ARBA" id="ARBA00004370"/>
    </source>
</evidence>
<feature type="signal peptide" evidence="9">
    <location>
        <begin position="1"/>
        <end position="28"/>
    </location>
</feature>
<evidence type="ECO:0000256" key="9">
    <source>
        <dbReference type="RuleBase" id="RU362097"/>
    </source>
</evidence>
<name>A0A1I3DD39_9BURK</name>
<keyword evidence="5 9" id="KW-0732">Signal</keyword>
<dbReference type="SUPFAM" id="SSF56954">
    <property type="entry name" value="Outer membrane efflux proteins (OEP)"/>
    <property type="match status" value="1"/>
</dbReference>
<dbReference type="InterPro" id="IPR010131">
    <property type="entry name" value="MdtP/NodT-like"/>
</dbReference>
<evidence type="ECO:0000256" key="6">
    <source>
        <dbReference type="ARBA" id="ARBA00023136"/>
    </source>
</evidence>
<dbReference type="Gene3D" id="2.20.200.10">
    <property type="entry name" value="Outer membrane efflux proteins (OEP)"/>
    <property type="match status" value="1"/>
</dbReference>
<evidence type="ECO:0000313" key="10">
    <source>
        <dbReference type="EMBL" id="SFH84655.1"/>
    </source>
</evidence>
<dbReference type="Pfam" id="PF02321">
    <property type="entry name" value="OEP"/>
    <property type="match status" value="2"/>
</dbReference>
<dbReference type="PANTHER" id="PTHR30203:SF20">
    <property type="entry name" value="MULTIDRUG RESISTANCE OUTER MEMBRANE PROTEIN MDTP-RELATED"/>
    <property type="match status" value="1"/>
</dbReference>
<gene>
    <name evidence="10" type="ORF">SAMN05192543_101241</name>
</gene>
<keyword evidence="4 9" id="KW-0812">Transmembrane</keyword>
<protein>
    <submittedName>
        <fullName evidence="10">Efflux transporter, outer membrane factor (OMF) lipoprotein, NodT family</fullName>
    </submittedName>
</protein>
<reference evidence="10 11" key="1">
    <citation type="submission" date="2016-10" db="EMBL/GenBank/DDBJ databases">
        <authorList>
            <person name="de Groot N.N."/>
        </authorList>
    </citation>
    <scope>NUCLEOTIDE SEQUENCE [LARGE SCALE GENOMIC DNA]</scope>
    <source>
        <strain evidence="10 11">LMG 23650</strain>
    </source>
</reference>
<evidence type="ECO:0000313" key="11">
    <source>
        <dbReference type="Proteomes" id="UP000199548"/>
    </source>
</evidence>